<dbReference type="EMBL" id="BAABFL010000114">
    <property type="protein sequence ID" value="GAA4648969.1"/>
    <property type="molecule type" value="Genomic_DNA"/>
</dbReference>
<dbReference type="SFLD" id="SFLDG00358">
    <property type="entry name" value="Main_(cytGST)"/>
    <property type="match status" value="1"/>
</dbReference>
<reference evidence="4" key="1">
    <citation type="journal article" date="2019" name="Int. J. Syst. Evol. Microbiol.">
        <title>The Global Catalogue of Microorganisms (GCM) 10K type strain sequencing project: providing services to taxonomists for standard genome sequencing and annotation.</title>
        <authorList>
            <consortium name="The Broad Institute Genomics Platform"/>
            <consortium name="The Broad Institute Genome Sequencing Center for Infectious Disease"/>
            <person name="Wu L."/>
            <person name="Ma J."/>
        </authorList>
    </citation>
    <scope>NUCLEOTIDE SEQUENCE [LARGE SCALE GENOMIC DNA]</scope>
    <source>
        <strain evidence="4">JCM 17805</strain>
    </source>
</reference>
<dbReference type="InterPro" id="IPR004046">
    <property type="entry name" value="GST_C"/>
</dbReference>
<dbReference type="SUPFAM" id="SSF52833">
    <property type="entry name" value="Thioredoxin-like"/>
    <property type="match status" value="1"/>
</dbReference>
<comment type="caution">
    <text evidence="3">The sequence shown here is derived from an EMBL/GenBank/DDBJ whole genome shotgun (WGS) entry which is preliminary data.</text>
</comment>
<dbReference type="PANTHER" id="PTHR44051:SF8">
    <property type="entry name" value="GLUTATHIONE S-TRANSFERASE GSTA"/>
    <property type="match status" value="1"/>
</dbReference>
<name>A0ABP8UYY9_9GAMM</name>
<dbReference type="PROSITE" id="PS50405">
    <property type="entry name" value="GST_CTER"/>
    <property type="match status" value="1"/>
</dbReference>
<dbReference type="InterPro" id="IPR010987">
    <property type="entry name" value="Glutathione-S-Trfase_C-like"/>
</dbReference>
<dbReference type="Gene3D" id="3.40.30.10">
    <property type="entry name" value="Glutaredoxin"/>
    <property type="match status" value="1"/>
</dbReference>
<dbReference type="PANTHER" id="PTHR44051">
    <property type="entry name" value="GLUTATHIONE S-TRANSFERASE-RELATED"/>
    <property type="match status" value="1"/>
</dbReference>
<dbReference type="Gene3D" id="1.20.1050.10">
    <property type="match status" value="1"/>
</dbReference>
<dbReference type="InterPro" id="IPR036282">
    <property type="entry name" value="Glutathione-S-Trfase_C_sf"/>
</dbReference>
<protein>
    <submittedName>
        <fullName evidence="3">Glutathione S-transferase family protein</fullName>
    </submittedName>
</protein>
<dbReference type="SFLD" id="SFLDS00019">
    <property type="entry name" value="Glutathione_Transferase_(cytos"/>
    <property type="match status" value="1"/>
</dbReference>
<dbReference type="InterPro" id="IPR004045">
    <property type="entry name" value="Glutathione_S-Trfase_N"/>
</dbReference>
<dbReference type="CDD" id="cd00299">
    <property type="entry name" value="GST_C_family"/>
    <property type="match status" value="1"/>
</dbReference>
<sequence length="220" mass="25102">MIRMKLKLLGAPLSPFVRKTILTLKLKELPYELTPVLPFNFPDWFVELNPLKRIPVLTVDDTPIADSSVICQFLDTLSDTTRLIPDNALDAARVRWFEKYADYELAPHLTFTIFRNRFLLPSLGKPGDEAAIEKSLTKKLPPMLTYLEQTLANNDYLVGDSITLADLAVISQFLSFKHGGEQPDSNQYPNLCAYLERLMQLPSVVETWEKECAIIQKMKK</sequence>
<evidence type="ECO:0000313" key="4">
    <source>
        <dbReference type="Proteomes" id="UP001500604"/>
    </source>
</evidence>
<organism evidence="3 4">
    <name type="scientific">Kistimonas scapharcae</name>
    <dbReference type="NCBI Taxonomy" id="1036133"/>
    <lineage>
        <taxon>Bacteria</taxon>
        <taxon>Pseudomonadati</taxon>
        <taxon>Pseudomonadota</taxon>
        <taxon>Gammaproteobacteria</taxon>
        <taxon>Oceanospirillales</taxon>
        <taxon>Endozoicomonadaceae</taxon>
        <taxon>Kistimonas</taxon>
    </lineage>
</organism>
<dbReference type="Pfam" id="PF13409">
    <property type="entry name" value="GST_N_2"/>
    <property type="match status" value="1"/>
</dbReference>
<dbReference type="InterPro" id="IPR036249">
    <property type="entry name" value="Thioredoxin-like_sf"/>
</dbReference>
<evidence type="ECO:0000259" key="1">
    <source>
        <dbReference type="PROSITE" id="PS50404"/>
    </source>
</evidence>
<feature type="domain" description="GST N-terminal" evidence="1">
    <location>
        <begin position="4"/>
        <end position="82"/>
    </location>
</feature>
<dbReference type="Proteomes" id="UP001500604">
    <property type="component" value="Unassembled WGS sequence"/>
</dbReference>
<dbReference type="CDD" id="cd00570">
    <property type="entry name" value="GST_N_family"/>
    <property type="match status" value="1"/>
</dbReference>
<evidence type="ECO:0000313" key="3">
    <source>
        <dbReference type="EMBL" id="GAA4648969.1"/>
    </source>
</evidence>
<keyword evidence="4" id="KW-1185">Reference proteome</keyword>
<dbReference type="SUPFAM" id="SSF47616">
    <property type="entry name" value="GST C-terminal domain-like"/>
    <property type="match status" value="1"/>
</dbReference>
<proteinExistence type="predicted"/>
<evidence type="ECO:0000259" key="2">
    <source>
        <dbReference type="PROSITE" id="PS50405"/>
    </source>
</evidence>
<accession>A0ABP8UYY9</accession>
<dbReference type="PROSITE" id="PS50404">
    <property type="entry name" value="GST_NTER"/>
    <property type="match status" value="1"/>
</dbReference>
<gene>
    <name evidence="3" type="ORF">GCM10023116_12430</name>
</gene>
<feature type="domain" description="GST C-terminal" evidence="2">
    <location>
        <begin position="87"/>
        <end position="220"/>
    </location>
</feature>
<dbReference type="InterPro" id="IPR040079">
    <property type="entry name" value="Glutathione_S-Trfase"/>
</dbReference>
<dbReference type="Pfam" id="PF14497">
    <property type="entry name" value="GST_C_3"/>
    <property type="match status" value="1"/>
</dbReference>